<feature type="compositionally biased region" description="Basic residues" evidence="1">
    <location>
        <begin position="484"/>
        <end position="493"/>
    </location>
</feature>
<reference evidence="2 3" key="1">
    <citation type="submission" date="2018-09" db="EMBL/GenBank/DDBJ databases">
        <title>YIM 75507 draft genome.</title>
        <authorList>
            <person name="Tang S."/>
            <person name="Feng Y."/>
        </authorList>
    </citation>
    <scope>NUCLEOTIDE SEQUENCE [LARGE SCALE GENOMIC DNA]</scope>
    <source>
        <strain evidence="2 3">YIM 75507</strain>
    </source>
</reference>
<evidence type="ECO:0000313" key="2">
    <source>
        <dbReference type="EMBL" id="RJL24481.1"/>
    </source>
</evidence>
<feature type="compositionally biased region" description="Basic and acidic residues" evidence="1">
    <location>
        <begin position="520"/>
        <end position="544"/>
    </location>
</feature>
<comment type="caution">
    <text evidence="2">The sequence shown here is derived from an EMBL/GenBank/DDBJ whole genome shotgun (WGS) entry which is preliminary data.</text>
</comment>
<feature type="compositionally biased region" description="Polar residues" evidence="1">
    <location>
        <begin position="122"/>
        <end position="131"/>
    </location>
</feature>
<sequence>MSADPGATASGGRRNPYSDLTLPGLLGEPPAAPLSLSGDPTRAARLLNQIARGTDTPRETRHLIGTGRITAATLDECRAQGRDSDLLLSVLARARRAQRLDEGDVQWLLAVLEHPGPAPTDSPVSDMSGLSSRAARSEPGQGEYGGRAVAWVRLKPGQPPDKQIEELDYYLLPAGADHVREELVLIAMEVGWRLRLPVERQVLLLLGPHADACLGGDLAELVVRAAVDGVHLNVLSVPWRSDCREWQAVRADALRGSGPVVSAAAGHETSVDPLLRALRSQAGRLVAPLAQPPDGRWTMEWILERLGEVDLFPDDREPGGAHPAAGEPSPEPPDTDAAPAVLPILLPSTGPPAPAGRRREIFEVFLFKSGKASGYDVLKPTGRRCDHNAWQRMGPSRPVQKWKGVQRYLAKLRPPGTLEQARWCTYSACGLVWVQYAVDSAPEDGAPPGPGDPALDDDPPGTPVRQERSPPGPNPGSPDVVRRGSARRRKPGKGHAAYAEETGGTPRREGGNAVRLDGSAVRREPDPPDHPSRRPPRDRDRPSPRESPPFGMYRLRPL</sequence>
<feature type="region of interest" description="Disordered" evidence="1">
    <location>
        <begin position="1"/>
        <end position="36"/>
    </location>
</feature>
<dbReference type="OrthoDB" id="9869751at2"/>
<gene>
    <name evidence="2" type="ORF">D5H75_29630</name>
</gene>
<proteinExistence type="predicted"/>
<accession>A0A3A4A8S3</accession>
<evidence type="ECO:0000256" key="1">
    <source>
        <dbReference type="SAM" id="MobiDB-lite"/>
    </source>
</evidence>
<feature type="region of interest" description="Disordered" evidence="1">
    <location>
        <begin position="116"/>
        <end position="143"/>
    </location>
</feature>
<name>A0A3A4A8S3_9ACTN</name>
<protein>
    <submittedName>
        <fullName evidence="2">Uncharacterized protein</fullName>
    </submittedName>
</protein>
<keyword evidence="3" id="KW-1185">Reference proteome</keyword>
<organism evidence="2 3">
    <name type="scientific">Bailinhaonella thermotolerans</name>
    <dbReference type="NCBI Taxonomy" id="1070861"/>
    <lineage>
        <taxon>Bacteria</taxon>
        <taxon>Bacillati</taxon>
        <taxon>Actinomycetota</taxon>
        <taxon>Actinomycetes</taxon>
        <taxon>Streptosporangiales</taxon>
        <taxon>Streptosporangiaceae</taxon>
        <taxon>Bailinhaonella</taxon>
    </lineage>
</organism>
<dbReference type="AlphaFoldDB" id="A0A3A4A8S3"/>
<dbReference type="Proteomes" id="UP000265768">
    <property type="component" value="Unassembled WGS sequence"/>
</dbReference>
<feature type="region of interest" description="Disordered" evidence="1">
    <location>
        <begin position="442"/>
        <end position="558"/>
    </location>
</feature>
<evidence type="ECO:0000313" key="3">
    <source>
        <dbReference type="Proteomes" id="UP000265768"/>
    </source>
</evidence>
<dbReference type="EMBL" id="QZEY01000015">
    <property type="protein sequence ID" value="RJL24481.1"/>
    <property type="molecule type" value="Genomic_DNA"/>
</dbReference>
<dbReference type="RefSeq" id="WP_119929857.1">
    <property type="nucleotide sequence ID" value="NZ_QZEY01000015.1"/>
</dbReference>
<feature type="region of interest" description="Disordered" evidence="1">
    <location>
        <begin position="312"/>
        <end position="339"/>
    </location>
</feature>
<feature type="compositionally biased region" description="Low complexity" evidence="1">
    <location>
        <begin position="20"/>
        <end position="36"/>
    </location>
</feature>